<dbReference type="Pfam" id="PF10110">
    <property type="entry name" value="GPDPase_memb"/>
    <property type="match status" value="1"/>
</dbReference>
<dbReference type="InterPro" id="IPR017946">
    <property type="entry name" value="PLC-like_Pdiesterase_TIM-brl"/>
</dbReference>
<reference evidence="3 4" key="1">
    <citation type="submission" date="2020-10" db="EMBL/GenBank/DDBJ databases">
        <title>Blautia liquoris sp.nov., isolated from the mud in a fermentation cellar used for the production of Chinese strong-flavoured liquor.</title>
        <authorList>
            <person name="Lu L."/>
        </authorList>
    </citation>
    <scope>NUCLEOTIDE SEQUENCE [LARGE SCALE GENOMIC DNA]</scope>
    <source>
        <strain evidence="3 4">LZLJ-3</strain>
    </source>
</reference>
<protein>
    <submittedName>
        <fullName evidence="3">Glycerophosphodiester phosphodiesterase</fullName>
    </submittedName>
</protein>
<dbReference type="PANTHER" id="PTHR46211">
    <property type="entry name" value="GLYCEROPHOSPHORYL DIESTER PHOSPHODIESTERASE"/>
    <property type="match status" value="1"/>
</dbReference>
<keyword evidence="1" id="KW-0812">Transmembrane</keyword>
<dbReference type="Proteomes" id="UP000593601">
    <property type="component" value="Chromosome"/>
</dbReference>
<dbReference type="PANTHER" id="PTHR46211:SF8">
    <property type="entry name" value="PHOSPHODIESTERASE"/>
    <property type="match status" value="1"/>
</dbReference>
<feature type="transmembrane region" description="Helical" evidence="1">
    <location>
        <begin position="127"/>
        <end position="147"/>
    </location>
</feature>
<dbReference type="KEGG" id="bliq:INP51_06490"/>
<dbReference type="InterPro" id="IPR030395">
    <property type="entry name" value="GP_PDE_dom"/>
</dbReference>
<feature type="transmembrane region" description="Helical" evidence="1">
    <location>
        <begin position="265"/>
        <end position="289"/>
    </location>
</feature>
<feature type="transmembrane region" description="Helical" evidence="1">
    <location>
        <begin position="217"/>
        <end position="245"/>
    </location>
</feature>
<dbReference type="GO" id="GO:0008081">
    <property type="term" value="F:phosphoric diester hydrolase activity"/>
    <property type="evidence" value="ECO:0007669"/>
    <property type="project" value="InterPro"/>
</dbReference>
<evidence type="ECO:0000256" key="1">
    <source>
        <dbReference type="SAM" id="Phobius"/>
    </source>
</evidence>
<feature type="transmembrane region" description="Helical" evidence="1">
    <location>
        <begin position="167"/>
        <end position="188"/>
    </location>
</feature>
<dbReference type="EMBL" id="CP063304">
    <property type="protein sequence ID" value="QOV20583.1"/>
    <property type="molecule type" value="Genomic_DNA"/>
</dbReference>
<keyword evidence="1" id="KW-1133">Transmembrane helix</keyword>
<dbReference type="GO" id="GO:0006629">
    <property type="term" value="P:lipid metabolic process"/>
    <property type="evidence" value="ECO:0007669"/>
    <property type="project" value="InterPro"/>
</dbReference>
<feature type="transmembrane region" description="Helical" evidence="1">
    <location>
        <begin position="327"/>
        <end position="346"/>
    </location>
</feature>
<dbReference type="InterPro" id="IPR018476">
    <property type="entry name" value="GlyceroP-diester-Pdiesterase_M"/>
</dbReference>
<proteinExistence type="predicted"/>
<accession>A0A7M2RJT6</accession>
<dbReference type="Gene3D" id="3.20.20.190">
    <property type="entry name" value="Phosphatidylinositol (PI) phosphodiesterase"/>
    <property type="match status" value="1"/>
</dbReference>
<dbReference type="SUPFAM" id="SSF51695">
    <property type="entry name" value="PLC-like phosphodiesterases"/>
    <property type="match status" value="1"/>
</dbReference>
<feature type="transmembrane region" description="Helical" evidence="1">
    <location>
        <begin position="59"/>
        <end position="85"/>
    </location>
</feature>
<evidence type="ECO:0000313" key="3">
    <source>
        <dbReference type="EMBL" id="QOV20583.1"/>
    </source>
</evidence>
<evidence type="ECO:0000259" key="2">
    <source>
        <dbReference type="PROSITE" id="PS51704"/>
    </source>
</evidence>
<gene>
    <name evidence="3" type="ORF">INP51_06490</name>
</gene>
<dbReference type="CDD" id="cd08579">
    <property type="entry name" value="GDPD_memb_like"/>
    <property type="match status" value="1"/>
</dbReference>
<organism evidence="3 4">
    <name type="scientific">Blautia liquoris</name>
    <dbReference type="NCBI Taxonomy" id="2779518"/>
    <lineage>
        <taxon>Bacteria</taxon>
        <taxon>Bacillati</taxon>
        <taxon>Bacillota</taxon>
        <taxon>Clostridia</taxon>
        <taxon>Lachnospirales</taxon>
        <taxon>Lachnospiraceae</taxon>
        <taxon>Blautia</taxon>
    </lineage>
</organism>
<evidence type="ECO:0000313" key="4">
    <source>
        <dbReference type="Proteomes" id="UP000593601"/>
    </source>
</evidence>
<dbReference type="Pfam" id="PF03009">
    <property type="entry name" value="GDPD"/>
    <property type="match status" value="1"/>
</dbReference>
<feature type="transmembrane region" description="Helical" evidence="1">
    <location>
        <begin position="20"/>
        <end position="39"/>
    </location>
</feature>
<dbReference type="PROSITE" id="PS51704">
    <property type="entry name" value="GP_PDE"/>
    <property type="match status" value="1"/>
</dbReference>
<feature type="domain" description="GP-PDE" evidence="2">
    <location>
        <begin position="362"/>
        <end position="593"/>
    </location>
</feature>
<sequence>MKSFIKDLNRILKLNWKSLLVFELVYRIFATMVLAKYVNFVMKLSLKRLGHSYLTAETFVQFICYPLTIFFVVIGILVMTFAMLYEIHVLFVCYEDSLDGQKTSVPVMIVRGAVKAIQFVKKYPFRWFLYMILGGPFLGIHFLISEIVQTRILQFIITLIGNVVQDYPLLIMIIAVVYCVSLLFSLSLPERIRMEKSPEQIRRKYFGRDRTRWIKKVLIILFLQFASALFIVILYVTAMMLMVGIVRVTRVSNTMVSAVLFYGRVVKYITSIVAGGLGFTTTLLGLYILHVGYECGDLANKKGVLEREDSPIDGRQYDIAKVQGSRIVTCVVTFFLLVSQIGYLTVEIRRDLPNLAEPQADVAVTAHRGGAKMAPENTLSSMKYAVDALADVAEIDVQETKDGKIVLLHDTNLKRTTGFNANIWDVTYEQVSQLDAGIKFNKKYVGERIPTLEEVIRYCKGKIKLNIEVKYNGHNKGIVKKVVDVIENNHFENDCVVTSMNYKFLQQVKQENPDIKTGYTLKMTYGDLADLSDADFFSVKHTYVNERFVEQVHKLGKEVHAWTLNYQGDMQRMVSVHVNNIITDEPELVRRVILGETDRNPSFLTLLKYALH</sequence>
<dbReference type="RefSeq" id="WP_193736897.1">
    <property type="nucleotide sequence ID" value="NZ_CP063304.1"/>
</dbReference>
<keyword evidence="4" id="KW-1185">Reference proteome</keyword>
<dbReference type="AlphaFoldDB" id="A0A7M2RJT6"/>
<keyword evidence="1" id="KW-0472">Membrane</keyword>
<name>A0A7M2RJT6_9FIRM</name>